<protein>
    <recommendedName>
        <fullName evidence="2">TUG ubiquitin-like domain-containing protein</fullName>
    </recommendedName>
</protein>
<accession>A0A4S2LM09</accession>
<dbReference type="Gene3D" id="3.10.20.90">
    <property type="entry name" value="Phosphatidylinositol 3-kinase Catalytic Subunit, Chain A, domain 1"/>
    <property type="match status" value="1"/>
</dbReference>
<keyword evidence="4" id="KW-1185">Reference proteome</keyword>
<evidence type="ECO:0000313" key="4">
    <source>
        <dbReference type="Proteomes" id="UP000308267"/>
    </source>
</evidence>
<dbReference type="GO" id="GO:0012506">
    <property type="term" value="C:vesicle membrane"/>
    <property type="evidence" value="ECO:0007669"/>
    <property type="project" value="TreeGrafter"/>
</dbReference>
<name>A0A4S2LM09_OPIFE</name>
<proteinExistence type="predicted"/>
<dbReference type="Proteomes" id="UP000308267">
    <property type="component" value="Unassembled WGS sequence"/>
</dbReference>
<gene>
    <name evidence="3" type="ORF">CRM22_007828</name>
</gene>
<organism evidence="3 4">
    <name type="scientific">Opisthorchis felineus</name>
    <dbReference type="NCBI Taxonomy" id="147828"/>
    <lineage>
        <taxon>Eukaryota</taxon>
        <taxon>Metazoa</taxon>
        <taxon>Spiralia</taxon>
        <taxon>Lophotrochozoa</taxon>
        <taxon>Platyhelminthes</taxon>
        <taxon>Trematoda</taxon>
        <taxon>Digenea</taxon>
        <taxon>Opisthorchiida</taxon>
        <taxon>Opisthorchiata</taxon>
        <taxon>Opisthorchiidae</taxon>
        <taxon>Opisthorchis</taxon>
    </lineage>
</organism>
<dbReference type="AlphaFoldDB" id="A0A4S2LM09"/>
<dbReference type="EMBL" id="SJOL01007812">
    <property type="protein sequence ID" value="TGZ61768.1"/>
    <property type="molecule type" value="Genomic_DNA"/>
</dbReference>
<dbReference type="SUPFAM" id="SSF54236">
    <property type="entry name" value="Ubiquitin-like"/>
    <property type="match status" value="2"/>
</dbReference>
<dbReference type="PANTHER" id="PTHR46467">
    <property type="entry name" value="TETHER CONTAINING UBX DOMAIN FOR GLUT4"/>
    <property type="match status" value="1"/>
</dbReference>
<evidence type="ECO:0000313" key="3">
    <source>
        <dbReference type="EMBL" id="TGZ61768.1"/>
    </source>
</evidence>
<dbReference type="OrthoDB" id="440781at2759"/>
<dbReference type="InterPro" id="IPR021569">
    <property type="entry name" value="TUG-UBL1"/>
</dbReference>
<dbReference type="GO" id="GO:0042593">
    <property type="term" value="P:glucose homeostasis"/>
    <property type="evidence" value="ECO:0007669"/>
    <property type="project" value="TreeGrafter"/>
</dbReference>
<dbReference type="STRING" id="147828.A0A4S2LM09"/>
<dbReference type="CDD" id="cd16105">
    <property type="entry name" value="Ubl_ASPSCR1_like"/>
    <property type="match status" value="1"/>
</dbReference>
<dbReference type="GO" id="GO:0005737">
    <property type="term" value="C:cytoplasm"/>
    <property type="evidence" value="ECO:0007669"/>
    <property type="project" value="TreeGrafter"/>
</dbReference>
<feature type="domain" description="TUG ubiquitin-like" evidence="2">
    <location>
        <begin position="10"/>
        <end position="70"/>
    </location>
</feature>
<evidence type="ECO:0000256" key="1">
    <source>
        <dbReference type="SAM" id="MobiDB-lite"/>
    </source>
</evidence>
<reference evidence="3 4" key="1">
    <citation type="journal article" date="2019" name="BMC Genomics">
        <title>New insights from Opisthorchis felineus genome: update on genomics of the epidemiologically important liver flukes.</title>
        <authorList>
            <person name="Ershov N.I."/>
            <person name="Mordvinov V.A."/>
            <person name="Prokhortchouk E.B."/>
            <person name="Pakharukova M.Y."/>
            <person name="Gunbin K.V."/>
            <person name="Ustyantsev K."/>
            <person name="Genaev M.A."/>
            <person name="Blinov A.G."/>
            <person name="Mazur A."/>
            <person name="Boulygina E."/>
            <person name="Tsygankova S."/>
            <person name="Khrameeva E."/>
            <person name="Chekanov N."/>
            <person name="Fan G."/>
            <person name="Xiao A."/>
            <person name="Zhang H."/>
            <person name="Xu X."/>
            <person name="Yang H."/>
            <person name="Solovyev V."/>
            <person name="Lee S.M."/>
            <person name="Liu X."/>
            <person name="Afonnikov D.A."/>
            <person name="Skryabin K.G."/>
        </authorList>
    </citation>
    <scope>NUCLEOTIDE SEQUENCE [LARGE SCALE GENOMIC DNA]</scope>
    <source>
        <strain evidence="3">AK-0245</strain>
        <tissue evidence="3">Whole organism</tissue>
    </source>
</reference>
<feature type="region of interest" description="Disordered" evidence="1">
    <location>
        <begin position="579"/>
        <end position="604"/>
    </location>
</feature>
<feature type="region of interest" description="Disordered" evidence="1">
    <location>
        <begin position="175"/>
        <end position="224"/>
    </location>
</feature>
<comment type="caution">
    <text evidence="3">The sequence shown here is derived from an EMBL/GenBank/DDBJ whole genome shotgun (WGS) entry which is preliminary data.</text>
</comment>
<dbReference type="GO" id="GO:0005634">
    <property type="term" value="C:nucleus"/>
    <property type="evidence" value="ECO:0007669"/>
    <property type="project" value="TreeGrafter"/>
</dbReference>
<feature type="compositionally biased region" description="Polar residues" evidence="1">
    <location>
        <begin position="200"/>
        <end position="211"/>
    </location>
</feature>
<evidence type="ECO:0000259" key="2">
    <source>
        <dbReference type="Pfam" id="PF11470"/>
    </source>
</evidence>
<dbReference type="Pfam" id="PF11470">
    <property type="entry name" value="TUG-UBL1"/>
    <property type="match status" value="1"/>
</dbReference>
<dbReference type="InterPro" id="IPR029071">
    <property type="entry name" value="Ubiquitin-like_domsf"/>
</dbReference>
<sequence length="618" mass="68838">MPTLVVQYPTGHKASIEVPPNKPLIKALEIACARRSLDPSKHIFIHNRRPVDLTVTFRYSGLVNNAAVDLILDENKHTAQTDLAEEVRLCFRLDGGQRVLWSGRPSLSLWSILAELASNSAEIKNLISEEDEEAVGPLGVIFLQEQIIGRMNLEVTNPAELGILRGSALLQLQRFPPGHPIPSTPAAPVSGTAKTAEPVETQSDGGDNFNPTEMALETPPPGSNDQDCLEHVTMPLLKPEGTPDIHFEKEFVSPYSVFAERPTQSVFGQPEECDVDHQTQNEPETLGALLGISLEPGVEPMGVTSQSEPNVQLDQFKFPEETAGVDLRIQSSDDDMYSVNLNVDRECIAFRLAPITQITSTEDVPDEFFELTEADLRNILQAYRSEWASNQPLQTAAMRKSAREQLYRKYPRAIIQFHWSDGVVLQACFHPREHVSELYHFIQENMRCSQTELQLFSSTHIYGSAVIEGLIRLLHTFAGGCSKSTEHWCFELFSQLNFRFSVLGASHLLWMHNTTPPKTFLKNKDETLIEANLVPMTKVYISPQSLKAEEVLRPELISDATTANMRSAREVVTNWMQPLTSQSAQSQTGRTTATRAPVTSNSSSEACSLQPKWLKLGK</sequence>
<dbReference type="PANTHER" id="PTHR46467:SF1">
    <property type="entry name" value="TETHER CONTAINING UBX DOMAIN FOR GLUT4"/>
    <property type="match status" value="1"/>
</dbReference>
<dbReference type="GO" id="GO:0006886">
    <property type="term" value="P:intracellular protein transport"/>
    <property type="evidence" value="ECO:0007669"/>
    <property type="project" value="TreeGrafter"/>
</dbReference>